<dbReference type="Pfam" id="PF00437">
    <property type="entry name" value="T2SSE"/>
    <property type="match status" value="1"/>
</dbReference>
<name>A0ABY5MV08_9SPHN</name>
<dbReference type="EMBL" id="CP097253">
    <property type="protein sequence ID" value="UUR08320.1"/>
    <property type="molecule type" value="Genomic_DNA"/>
</dbReference>
<dbReference type="PANTHER" id="PTHR30486">
    <property type="entry name" value="TWITCHING MOTILITY PROTEIN PILT"/>
    <property type="match status" value="1"/>
</dbReference>
<proteinExistence type="inferred from homology"/>
<dbReference type="Proteomes" id="UP000831921">
    <property type="component" value="Chromosome"/>
</dbReference>
<comment type="similarity">
    <text evidence="1">Belongs to the GSP E family.</text>
</comment>
<dbReference type="CDD" id="cd01130">
    <property type="entry name" value="VirB11-like_ATPase"/>
    <property type="match status" value="1"/>
</dbReference>
<protein>
    <submittedName>
        <fullName evidence="3">CpaF family protein</fullName>
    </submittedName>
</protein>
<dbReference type="InterPro" id="IPR027417">
    <property type="entry name" value="P-loop_NTPase"/>
</dbReference>
<keyword evidence="4" id="KW-1185">Reference proteome</keyword>
<dbReference type="SUPFAM" id="SSF52540">
    <property type="entry name" value="P-loop containing nucleoside triphosphate hydrolases"/>
    <property type="match status" value="1"/>
</dbReference>
<dbReference type="InterPro" id="IPR001482">
    <property type="entry name" value="T2SS/T4SS_dom"/>
</dbReference>
<accession>A0ABY5MV08</accession>
<dbReference type="Gene3D" id="3.30.450.380">
    <property type="match status" value="1"/>
</dbReference>
<evidence type="ECO:0000313" key="3">
    <source>
        <dbReference type="EMBL" id="UUR08320.1"/>
    </source>
</evidence>
<dbReference type="Gene3D" id="3.40.50.300">
    <property type="entry name" value="P-loop containing nucleotide triphosphate hydrolases"/>
    <property type="match status" value="1"/>
</dbReference>
<gene>
    <name evidence="3" type="ORF">M1K48_01345</name>
</gene>
<organism evidence="3 4">
    <name type="scientific">Sphingomonas glaciei</name>
    <dbReference type="NCBI Taxonomy" id="2938948"/>
    <lineage>
        <taxon>Bacteria</taxon>
        <taxon>Pseudomonadati</taxon>
        <taxon>Pseudomonadota</taxon>
        <taxon>Alphaproteobacteria</taxon>
        <taxon>Sphingomonadales</taxon>
        <taxon>Sphingomonadaceae</taxon>
        <taxon>Sphingomonas</taxon>
    </lineage>
</organism>
<evidence type="ECO:0000256" key="1">
    <source>
        <dbReference type="ARBA" id="ARBA00006611"/>
    </source>
</evidence>
<feature type="domain" description="Bacterial type II secretion system protein E" evidence="2">
    <location>
        <begin position="108"/>
        <end position="389"/>
    </location>
</feature>
<reference evidence="3 4" key="1">
    <citation type="submission" date="2022-05" db="EMBL/GenBank/DDBJ databases">
        <title>S8-45 Sphingomonas ultraviolaceadurans.</title>
        <authorList>
            <person name="Liu Y."/>
        </authorList>
    </citation>
    <scope>NUCLEOTIDE SEQUENCE [LARGE SCALE GENOMIC DNA]</scope>
    <source>
        <strain evidence="3 4">S8-45</strain>
    </source>
</reference>
<dbReference type="InterPro" id="IPR050921">
    <property type="entry name" value="T4SS_GSP_E_ATPase"/>
</dbReference>
<evidence type="ECO:0000259" key="2">
    <source>
        <dbReference type="Pfam" id="PF00437"/>
    </source>
</evidence>
<evidence type="ECO:0000313" key="4">
    <source>
        <dbReference type="Proteomes" id="UP000831921"/>
    </source>
</evidence>
<sequence length="463" mass="51271">MWQIRKPQQHQDSPPDEEKVVPLEERRLMNVGDAGAFASRDANTELKVALHQRLLDLINLAALETMSRAQIQDEIGEMVQEELAKQNHALNQIERRQLVDDVIDELLGLGPLEPLLKDPTITDILVNGHKRIFVERYGTLELSSAQFKDDRHLIRIIQKIVSAVGRRVDESSPLVDARLADGSRVNAVVPPLAIDGPLLSIRKFAKVPISMDRLVEIGSIPQAIAEVLQAIVRSRRNVLISGGTGSGKTTMLNAMSAYIGNSERIVTIEDSAELQLQQVHVARLETRPANTEGKGEIAQRDLVKNALRMRPDRIIVGEVRAGEAFDMLQAMNTGHDGSMTTVHANTARDAVSRVEQMIGMSGIDIPARSARAQIASAINIVLQLVRLADGRRRLISVSEIIGMEGDVITMQEIFRFRQTGRSSDGEVLGRFEASGIRPRFLEDAMSHGIMLSPDLFRPDVRFD</sequence>
<dbReference type="PANTHER" id="PTHR30486:SF15">
    <property type="entry name" value="TYPE II_IV SECRETION SYSTEM ATPASE"/>
    <property type="match status" value="1"/>
</dbReference>